<keyword evidence="1" id="KW-0732">Signal</keyword>
<gene>
    <name evidence="2" type="ORF">HH213_19255</name>
</gene>
<dbReference type="EMBL" id="CP051684">
    <property type="protein sequence ID" value="QJD92041.1"/>
    <property type="molecule type" value="Genomic_DNA"/>
</dbReference>
<organism evidence="2 3">
    <name type="scientific">Duganella dendranthematis</name>
    <dbReference type="NCBI Taxonomy" id="2728021"/>
    <lineage>
        <taxon>Bacteria</taxon>
        <taxon>Pseudomonadati</taxon>
        <taxon>Pseudomonadota</taxon>
        <taxon>Betaproteobacteria</taxon>
        <taxon>Burkholderiales</taxon>
        <taxon>Oxalobacteraceae</taxon>
        <taxon>Telluria group</taxon>
        <taxon>Duganella</taxon>
    </lineage>
</organism>
<dbReference type="RefSeq" id="WP_169113296.1">
    <property type="nucleotide sequence ID" value="NZ_CP051684.1"/>
</dbReference>
<evidence type="ECO:0000256" key="1">
    <source>
        <dbReference type="SAM" id="SignalP"/>
    </source>
</evidence>
<feature type="chain" id="PRO_5045619354" evidence="1">
    <location>
        <begin position="18"/>
        <end position="169"/>
    </location>
</feature>
<evidence type="ECO:0000313" key="3">
    <source>
        <dbReference type="Proteomes" id="UP000503117"/>
    </source>
</evidence>
<evidence type="ECO:0000313" key="2">
    <source>
        <dbReference type="EMBL" id="QJD92041.1"/>
    </source>
</evidence>
<name>A0ABX6MD01_9BURK</name>
<reference evidence="2 3" key="1">
    <citation type="submission" date="2020-04" db="EMBL/GenBank/DDBJ databases">
        <title>Genome sequencing of novel species.</title>
        <authorList>
            <person name="Heo J."/>
            <person name="Kim S.-J."/>
            <person name="Kim J.-S."/>
            <person name="Hong S.-B."/>
            <person name="Kwon S.-W."/>
        </authorList>
    </citation>
    <scope>NUCLEOTIDE SEQUENCE [LARGE SCALE GENOMIC DNA]</scope>
    <source>
        <strain evidence="2 3">AF9R3</strain>
    </source>
</reference>
<keyword evidence="3" id="KW-1185">Reference proteome</keyword>
<dbReference type="Proteomes" id="UP000503117">
    <property type="component" value="Chromosome"/>
</dbReference>
<proteinExistence type="predicted"/>
<protein>
    <submittedName>
        <fullName evidence="2">Uncharacterized protein</fullName>
    </submittedName>
</protein>
<accession>A0ABX6MD01</accession>
<sequence>MKILILTVALLSPFVTAAKPAQNDSDSTVTSAAGKFLSYVNNKYNFSVDYPASFAGQGEPDAGNGQVFISPANDARLTASASYCGEGLYSPARFLADHQQNSALKVTYSRQTKTLAVVSGTIGTRIFYDKLISNGVQCAKFRLEYESAQREQYDALVARIAASLKQWSD</sequence>
<feature type="signal peptide" evidence="1">
    <location>
        <begin position="1"/>
        <end position="17"/>
    </location>
</feature>